<dbReference type="RefSeq" id="WP_165842984.1">
    <property type="nucleotide sequence ID" value="NZ_CP023687.1"/>
</dbReference>
<protein>
    <submittedName>
        <fullName evidence="1">Uncharacterized protein</fullName>
    </submittedName>
</protein>
<proteinExistence type="predicted"/>
<sequence>MIGYRDRVPGFEARTAEAIMQRATPPIADTVREFMPVRQVDLDALSRDLDALDR</sequence>
<evidence type="ECO:0000313" key="2">
    <source>
        <dbReference type="Proteomes" id="UP001242732"/>
    </source>
</evidence>
<name>A0ABY9AMC6_PARCI</name>
<gene>
    <name evidence="1" type="ORF">QRO08_19245</name>
</gene>
<evidence type="ECO:0000313" key="1">
    <source>
        <dbReference type="EMBL" id="WIY47943.1"/>
    </source>
</evidence>
<organism evidence="1 2">
    <name type="scientific">Paracidovorax citrulli</name>
    <name type="common">Acidovorax citrulli</name>
    <dbReference type="NCBI Taxonomy" id="80869"/>
    <lineage>
        <taxon>Bacteria</taxon>
        <taxon>Pseudomonadati</taxon>
        <taxon>Pseudomonadota</taxon>
        <taxon>Betaproteobacteria</taxon>
        <taxon>Burkholderiales</taxon>
        <taxon>Comamonadaceae</taxon>
        <taxon>Paracidovorax</taxon>
    </lineage>
</organism>
<dbReference type="Proteomes" id="UP001242732">
    <property type="component" value="Chromosome"/>
</dbReference>
<reference evidence="1 2" key="1">
    <citation type="submission" date="2023-06" db="EMBL/GenBank/DDBJ databases">
        <authorList>
            <person name="Ham H."/>
            <person name="Park D.S."/>
        </authorList>
    </citation>
    <scope>NUCLEOTIDE SEQUENCE [LARGE SCALE GENOMIC DNA]</scope>
    <source>
        <strain evidence="1 2">KACC 17005</strain>
    </source>
</reference>
<accession>A0ABY9AMC6</accession>
<keyword evidence="2" id="KW-1185">Reference proteome</keyword>
<dbReference type="EMBL" id="CP127363">
    <property type="protein sequence ID" value="WIY47943.1"/>
    <property type="molecule type" value="Genomic_DNA"/>
</dbReference>